<proteinExistence type="predicted"/>
<dbReference type="Proteomes" id="UP001500630">
    <property type="component" value="Unassembled WGS sequence"/>
</dbReference>
<protein>
    <recommendedName>
        <fullName evidence="3">Deoxyribonuclease NucA/NucB domain-containing protein</fullName>
    </recommendedName>
</protein>
<dbReference type="Pfam" id="PF14040">
    <property type="entry name" value="DNase_NucA_NucB"/>
    <property type="match status" value="1"/>
</dbReference>
<accession>A0ABP6XVI2</accession>
<dbReference type="InterPro" id="IPR029476">
    <property type="entry name" value="DNase_NucA_NucB"/>
</dbReference>
<feature type="region of interest" description="Disordered" evidence="1">
    <location>
        <begin position="29"/>
        <end position="54"/>
    </location>
</feature>
<keyword evidence="2" id="KW-0732">Signal</keyword>
<sequence length="461" mass="51545">MRHAFALLGVVVLALGAAAPAAMGQSAPHDAERFYSNDPANLPEPQGKPPAAKDAMERDLLEAARLGAHSFYDTSKVPLDTPTPRALNADLPTAPSEDDLRKCLAAAPEAKTAIGWTYNRMFWCQELGFRIAYEKVDLQTGERTYKGTNLIRYQMVVAGTGTQRAVRVFFRPIPGSVSYPDWSVLDDPGSLNLDLVAQCGQESEYCSVAKPSVRKTWGEWNSSGSWVWWDIASHEEASDAPLDKIIFHSWRLRYDGTSLEYPAGGRQTVERPFRCDSATYFNRWGTVFDKGCVLTNVIPHLQYDISDTRVQEVARHIREAQDSPAITWPKESHTKNIPGKWVLTDPEDPQLPDGLHRVLGDSAIAKENTKFKNYACDRNGPYNALTGLPPKTPQQTAEGYQCDEYPFRSSEEGASNSRYDFSVKWVPGSQNGSAGGRLNQQFFFDDRILRIVDEFWVKINN</sequence>
<comment type="caution">
    <text evidence="4">The sequence shown here is derived from an EMBL/GenBank/DDBJ whole genome shotgun (WGS) entry which is preliminary data.</text>
</comment>
<gene>
    <name evidence="4" type="ORF">GCM10022419_062680</name>
</gene>
<evidence type="ECO:0000313" key="5">
    <source>
        <dbReference type="Proteomes" id="UP001500630"/>
    </source>
</evidence>
<organism evidence="4 5">
    <name type="scientific">Nonomuraea rosea</name>
    <dbReference type="NCBI Taxonomy" id="638574"/>
    <lineage>
        <taxon>Bacteria</taxon>
        <taxon>Bacillati</taxon>
        <taxon>Actinomycetota</taxon>
        <taxon>Actinomycetes</taxon>
        <taxon>Streptosporangiales</taxon>
        <taxon>Streptosporangiaceae</taxon>
        <taxon>Nonomuraea</taxon>
    </lineage>
</organism>
<name>A0ABP6XVI2_9ACTN</name>
<evidence type="ECO:0000256" key="1">
    <source>
        <dbReference type="SAM" id="MobiDB-lite"/>
    </source>
</evidence>
<keyword evidence="5" id="KW-1185">Reference proteome</keyword>
<evidence type="ECO:0000256" key="2">
    <source>
        <dbReference type="SAM" id="SignalP"/>
    </source>
</evidence>
<feature type="domain" description="Deoxyribonuclease NucA/NucB" evidence="3">
    <location>
        <begin position="384"/>
        <end position="450"/>
    </location>
</feature>
<dbReference type="EMBL" id="BAABDQ010000015">
    <property type="protein sequence ID" value="GAA3573211.1"/>
    <property type="molecule type" value="Genomic_DNA"/>
</dbReference>
<feature type="signal peptide" evidence="2">
    <location>
        <begin position="1"/>
        <end position="21"/>
    </location>
</feature>
<evidence type="ECO:0000313" key="4">
    <source>
        <dbReference type="EMBL" id="GAA3573211.1"/>
    </source>
</evidence>
<reference evidence="5" key="1">
    <citation type="journal article" date="2019" name="Int. J. Syst. Evol. Microbiol.">
        <title>The Global Catalogue of Microorganisms (GCM) 10K type strain sequencing project: providing services to taxonomists for standard genome sequencing and annotation.</title>
        <authorList>
            <consortium name="The Broad Institute Genomics Platform"/>
            <consortium name="The Broad Institute Genome Sequencing Center for Infectious Disease"/>
            <person name="Wu L."/>
            <person name="Ma J."/>
        </authorList>
    </citation>
    <scope>NUCLEOTIDE SEQUENCE [LARGE SCALE GENOMIC DNA]</scope>
    <source>
        <strain evidence="5">JCM 17326</strain>
    </source>
</reference>
<feature type="chain" id="PRO_5046139074" description="Deoxyribonuclease NucA/NucB domain-containing protein" evidence="2">
    <location>
        <begin position="22"/>
        <end position="461"/>
    </location>
</feature>
<evidence type="ECO:0000259" key="3">
    <source>
        <dbReference type="Pfam" id="PF14040"/>
    </source>
</evidence>